<dbReference type="Pfam" id="PF00049">
    <property type="entry name" value="Insulin"/>
    <property type="match status" value="1"/>
</dbReference>
<feature type="signal peptide" evidence="7">
    <location>
        <begin position="1"/>
        <end position="26"/>
    </location>
</feature>
<evidence type="ECO:0000256" key="1">
    <source>
        <dbReference type="ARBA" id="ARBA00009034"/>
    </source>
</evidence>
<dbReference type="InterPro" id="IPR036438">
    <property type="entry name" value="Insulin-like_sf"/>
</dbReference>
<dbReference type="Proteomes" id="UP000440578">
    <property type="component" value="Unassembled WGS sequence"/>
</dbReference>
<dbReference type="PANTHER" id="PTHR13647">
    <property type="entry name" value="INSULIN-LIKE PEPTIDE 2-RELATED"/>
    <property type="match status" value="1"/>
</dbReference>
<dbReference type="PANTHER" id="PTHR13647:SF4">
    <property type="entry name" value="INSULIN-LIKE PEPTIDE 1-RELATED"/>
    <property type="match status" value="1"/>
</dbReference>
<evidence type="ECO:0000256" key="2">
    <source>
        <dbReference type="ARBA" id="ARBA00011207"/>
    </source>
</evidence>
<accession>A0A6A4WTF1</accession>
<protein>
    <submittedName>
        <fullName evidence="9">Con-Ins G3</fullName>
    </submittedName>
</protein>
<comment type="similarity">
    <text evidence="1 6">Belongs to the insulin family.</text>
</comment>
<evidence type="ECO:0000256" key="4">
    <source>
        <dbReference type="ARBA" id="ARBA00022729"/>
    </source>
</evidence>
<comment type="subcellular location">
    <subcellularLocation>
        <location evidence="6">Secreted</location>
    </subcellularLocation>
</comment>
<dbReference type="PROSITE" id="PS51257">
    <property type="entry name" value="PROKAR_LIPOPROTEIN"/>
    <property type="match status" value="1"/>
</dbReference>
<comment type="caution">
    <text evidence="9">The sequence shown here is derived from an EMBL/GenBank/DDBJ whole genome shotgun (WGS) entry which is preliminary data.</text>
</comment>
<evidence type="ECO:0000256" key="6">
    <source>
        <dbReference type="RuleBase" id="RU000406"/>
    </source>
</evidence>
<evidence type="ECO:0000256" key="3">
    <source>
        <dbReference type="ARBA" id="ARBA00022685"/>
    </source>
</evidence>
<name>A0A6A4WTF1_AMPAM</name>
<dbReference type="OrthoDB" id="6330326at2759"/>
<keyword evidence="4 7" id="KW-0732">Signal</keyword>
<keyword evidence="10" id="KW-1185">Reference proteome</keyword>
<dbReference type="SUPFAM" id="SSF56994">
    <property type="entry name" value="Insulin-like"/>
    <property type="match status" value="1"/>
</dbReference>
<dbReference type="AlphaFoldDB" id="A0A6A4WTF1"/>
<dbReference type="InterPro" id="IPR022352">
    <property type="entry name" value="Ins/IGF/rlx"/>
</dbReference>
<evidence type="ECO:0000313" key="10">
    <source>
        <dbReference type="Proteomes" id="UP000440578"/>
    </source>
</evidence>
<evidence type="ECO:0000256" key="7">
    <source>
        <dbReference type="SAM" id="SignalP"/>
    </source>
</evidence>
<evidence type="ECO:0000256" key="5">
    <source>
        <dbReference type="ARBA" id="ARBA00023157"/>
    </source>
</evidence>
<dbReference type="Gene3D" id="1.10.100.10">
    <property type="entry name" value="Insulin-like"/>
    <property type="match status" value="1"/>
</dbReference>
<comment type="subunit">
    <text evidence="2">Heterodimer of a B chain and an A chain linked by two disulfide bonds.</text>
</comment>
<dbReference type="GO" id="GO:0005179">
    <property type="term" value="F:hormone activity"/>
    <property type="evidence" value="ECO:0007669"/>
    <property type="project" value="InterPro"/>
</dbReference>
<keyword evidence="6" id="KW-0964">Secreted</keyword>
<dbReference type="InterPro" id="IPR016179">
    <property type="entry name" value="Insulin-like"/>
</dbReference>
<gene>
    <name evidence="9" type="primary">INS3A</name>
    <name evidence="9" type="ORF">FJT64_018835</name>
</gene>
<dbReference type="InterPro" id="IPR022353">
    <property type="entry name" value="Insulin_CS"/>
</dbReference>
<dbReference type="PROSITE" id="PS00262">
    <property type="entry name" value="INSULIN"/>
    <property type="match status" value="1"/>
</dbReference>
<reference evidence="9 10" key="1">
    <citation type="submission" date="2019-07" db="EMBL/GenBank/DDBJ databases">
        <title>Draft genome assembly of a fouling barnacle, Amphibalanus amphitrite (Darwin, 1854): The first reference genome for Thecostraca.</title>
        <authorList>
            <person name="Kim W."/>
        </authorList>
    </citation>
    <scope>NUCLEOTIDE SEQUENCE [LARGE SCALE GENOMIC DNA]</scope>
    <source>
        <strain evidence="9">SNU_AA5</strain>
        <tissue evidence="9">Soma without cirri and trophi</tissue>
    </source>
</reference>
<proteinExistence type="inferred from homology"/>
<feature type="domain" description="Insulin-like" evidence="8">
    <location>
        <begin position="40"/>
        <end position="123"/>
    </location>
</feature>
<organism evidence="9 10">
    <name type="scientific">Amphibalanus amphitrite</name>
    <name type="common">Striped barnacle</name>
    <name type="synonym">Balanus amphitrite</name>
    <dbReference type="NCBI Taxonomy" id="1232801"/>
    <lineage>
        <taxon>Eukaryota</taxon>
        <taxon>Metazoa</taxon>
        <taxon>Ecdysozoa</taxon>
        <taxon>Arthropoda</taxon>
        <taxon>Crustacea</taxon>
        <taxon>Multicrustacea</taxon>
        <taxon>Cirripedia</taxon>
        <taxon>Thoracica</taxon>
        <taxon>Thoracicalcarea</taxon>
        <taxon>Balanomorpha</taxon>
        <taxon>Balanoidea</taxon>
        <taxon>Balanidae</taxon>
        <taxon>Amphibalaninae</taxon>
        <taxon>Amphibalanus</taxon>
    </lineage>
</organism>
<dbReference type="EMBL" id="VIIS01000346">
    <property type="protein sequence ID" value="KAF0310085.1"/>
    <property type="molecule type" value="Genomic_DNA"/>
</dbReference>
<sequence length="123" mass="13809">MRRRMSAGHVVPLTLLLAACLHTSLSLHRFAASLEKKATLHYCGENLADMLEQLCQGNSGKRSPLDTPEEPDMAVSRGFLLPSLRSSFEFLRRLSSRGQRRKRGIVDECCTRPCSVSTLREFC</sequence>
<dbReference type="GO" id="GO:0005576">
    <property type="term" value="C:extracellular region"/>
    <property type="evidence" value="ECO:0007669"/>
    <property type="project" value="UniProtKB-SubCell"/>
</dbReference>
<feature type="chain" id="PRO_5025625564" evidence="7">
    <location>
        <begin position="27"/>
        <end position="123"/>
    </location>
</feature>
<evidence type="ECO:0000313" key="9">
    <source>
        <dbReference type="EMBL" id="KAF0310085.1"/>
    </source>
</evidence>
<keyword evidence="5" id="KW-1015">Disulfide bond</keyword>
<keyword evidence="3" id="KW-0165">Cleavage on pair of basic residues</keyword>
<dbReference type="SMART" id="SM00078">
    <property type="entry name" value="IlGF"/>
    <property type="match status" value="1"/>
</dbReference>
<dbReference type="PRINTS" id="PR00276">
    <property type="entry name" value="INSULINFAMLY"/>
</dbReference>
<evidence type="ECO:0000259" key="8">
    <source>
        <dbReference type="SMART" id="SM00078"/>
    </source>
</evidence>